<keyword evidence="4" id="KW-1185">Reference proteome</keyword>
<dbReference type="PANTHER" id="PTHR38733:SF1">
    <property type="entry name" value="TYPE IV METHYL-DIRECTED RESTRICTION ENZYME ECOKMCRBC"/>
    <property type="match status" value="1"/>
</dbReference>
<accession>A0A7X6LQF1</accession>
<dbReference type="InterPro" id="IPR019292">
    <property type="entry name" value="McrC"/>
</dbReference>
<sequence length="346" mass="38742">MPSSSVLVGNVYVMMAYAFRMLSPIGGVPHATTEFDHIHDLLADIVARETTKQVKRGLDHDYRQETRELPTVRGRVDLQASIRERSFVRGGLVCCFDEYVADTPINRAVRATVLMLARSDRVAEPRRDALARLLPFFDNVKPVPPRAIRWADLRLHRANASYRWLLGACELAVKGLLPADGTGDALLPWLSDDAMSSLFERFVKEYFRFHHPELRARAALVPWDVDDPGATGAIHLPAMRTDITLQRDSGILIIDTKYYSASMQVSQFGTRTFHSGNLYQISTYVQHAAATHDDVAGLLLYARTSGPVQPELDTVLAGHRIGATTLDLTKPWPLLQQELEGLLLRF</sequence>
<name>A0A7X6LQF1_9CORY</name>
<dbReference type="EMBL" id="JAAXPF010000001">
    <property type="protein sequence ID" value="NKY67972.1"/>
    <property type="molecule type" value="Genomic_DNA"/>
</dbReference>
<dbReference type="Proteomes" id="UP000554284">
    <property type="component" value="Unassembled WGS sequence"/>
</dbReference>
<dbReference type="GO" id="GO:0009307">
    <property type="term" value="P:DNA restriction-modification system"/>
    <property type="evidence" value="ECO:0007669"/>
    <property type="project" value="InterPro"/>
</dbReference>
<gene>
    <name evidence="2" type="ORF">HF989_01045</name>
    <name evidence="1" type="ORF">JOF50_000211</name>
</gene>
<dbReference type="EMBL" id="JBEPNZ010000001">
    <property type="protein sequence ID" value="MET3943412.1"/>
    <property type="molecule type" value="Genomic_DNA"/>
</dbReference>
<reference evidence="1 4" key="2">
    <citation type="submission" date="2024-06" db="EMBL/GenBank/DDBJ databases">
        <title>Sequencing the genomes of 1000 actinobacteria strains.</title>
        <authorList>
            <person name="Klenk H.-P."/>
        </authorList>
    </citation>
    <scope>NUCLEOTIDE SEQUENCE [LARGE SCALE GENOMIC DNA]</scope>
    <source>
        <strain evidence="1 4">DSM 44265</strain>
    </source>
</reference>
<comment type="caution">
    <text evidence="2">The sequence shown here is derived from an EMBL/GenBank/DDBJ whole genome shotgun (WGS) entry which is preliminary data.</text>
</comment>
<dbReference type="AlphaFoldDB" id="A0A7X6LQF1"/>
<proteinExistence type="predicted"/>
<evidence type="ECO:0000313" key="2">
    <source>
        <dbReference type="EMBL" id="NKY67972.1"/>
    </source>
</evidence>
<dbReference type="Pfam" id="PF10117">
    <property type="entry name" value="McrBC"/>
    <property type="match status" value="1"/>
</dbReference>
<organism evidence="2 3">
    <name type="scientific">Corynebacterium mucifaciens</name>
    <dbReference type="NCBI Taxonomy" id="57171"/>
    <lineage>
        <taxon>Bacteria</taxon>
        <taxon>Bacillati</taxon>
        <taxon>Actinomycetota</taxon>
        <taxon>Actinomycetes</taxon>
        <taxon>Mycobacteriales</taxon>
        <taxon>Corynebacteriaceae</taxon>
        <taxon>Corynebacterium</taxon>
    </lineage>
</organism>
<protein>
    <submittedName>
        <fullName evidence="1">5-methylcytosine-specific restriction enzyme subunit McrC</fullName>
    </submittedName>
    <submittedName>
        <fullName evidence="2">5-methylcytosine-specific restriction system specificity protein McrC</fullName>
    </submittedName>
</protein>
<evidence type="ECO:0000313" key="1">
    <source>
        <dbReference type="EMBL" id="MET3943412.1"/>
    </source>
</evidence>
<dbReference type="RefSeq" id="WP_168683510.1">
    <property type="nucleotide sequence ID" value="NZ_JAAXPF010000001.1"/>
</dbReference>
<dbReference type="InterPro" id="IPR014407">
    <property type="entry name" value="McrC_bac"/>
</dbReference>
<reference evidence="2 3" key="1">
    <citation type="submission" date="2020-04" db="EMBL/GenBank/DDBJ databases">
        <title>MicrobeNet Type strains.</title>
        <authorList>
            <person name="Nicholson A.C."/>
        </authorList>
    </citation>
    <scope>NUCLEOTIDE SEQUENCE [LARGE SCALE GENOMIC DNA]</scope>
    <source>
        <strain evidence="2 3">ATCC 700355</strain>
    </source>
</reference>
<evidence type="ECO:0000313" key="4">
    <source>
        <dbReference type="Proteomes" id="UP001549139"/>
    </source>
</evidence>
<evidence type="ECO:0000313" key="3">
    <source>
        <dbReference type="Proteomes" id="UP000554284"/>
    </source>
</evidence>
<dbReference type="PIRSF" id="PIRSF003109">
    <property type="entry name" value="McrC"/>
    <property type="match status" value="1"/>
</dbReference>
<dbReference type="Proteomes" id="UP001549139">
    <property type="component" value="Unassembled WGS sequence"/>
</dbReference>
<dbReference type="PANTHER" id="PTHR38733">
    <property type="entry name" value="PROTEIN MCRC"/>
    <property type="match status" value="1"/>
</dbReference>